<name>C9Z392_STRSW</name>
<dbReference type="Proteomes" id="UP000001444">
    <property type="component" value="Chromosome"/>
</dbReference>
<sequence>MNSPSASASAAPRCARRSPGAVLRSLGRLALETAVPVMTGHDFRRMREANRDFERAVAANDTGAALDADDRFHAVPIAAADNPVLSRIVERLHPQIHRILHRKFSTLLAGRNTIEHHDELIEVCAEGDARSAAELSGRHCSELGGHVNQLFDTDQFAEAATDRGTGRRLAD</sequence>
<dbReference type="AlphaFoldDB" id="C9Z392"/>
<accession>C9Z392</accession>
<gene>
    <name evidence="5" type="ordered locus">SCAB_86721</name>
</gene>
<dbReference type="InterPro" id="IPR008920">
    <property type="entry name" value="TF_FadR/GntR_C"/>
</dbReference>
<keyword evidence="1" id="KW-0805">Transcription regulation</keyword>
<dbReference type="STRING" id="680198.SCAB_86721"/>
<dbReference type="eggNOG" id="COG1802">
    <property type="taxonomic scope" value="Bacteria"/>
</dbReference>
<proteinExistence type="predicted"/>
<dbReference type="Pfam" id="PF07729">
    <property type="entry name" value="FCD"/>
    <property type="match status" value="1"/>
</dbReference>
<evidence type="ECO:0000256" key="3">
    <source>
        <dbReference type="ARBA" id="ARBA00023163"/>
    </source>
</evidence>
<organism evidence="5 6">
    <name type="scientific">Streptomyces scabiei (strain 87.22)</name>
    <dbReference type="NCBI Taxonomy" id="680198"/>
    <lineage>
        <taxon>Bacteria</taxon>
        <taxon>Bacillati</taxon>
        <taxon>Actinomycetota</taxon>
        <taxon>Actinomycetes</taxon>
        <taxon>Kitasatosporales</taxon>
        <taxon>Streptomycetaceae</taxon>
        <taxon>Streptomyces</taxon>
    </lineage>
</organism>
<dbReference type="Gene3D" id="1.20.120.530">
    <property type="entry name" value="GntR ligand-binding domain-like"/>
    <property type="match status" value="1"/>
</dbReference>
<evidence type="ECO:0000313" key="6">
    <source>
        <dbReference type="Proteomes" id="UP000001444"/>
    </source>
</evidence>
<dbReference type="EMBL" id="FN554889">
    <property type="protein sequence ID" value="CBG75613.1"/>
    <property type="molecule type" value="Genomic_DNA"/>
</dbReference>
<dbReference type="InterPro" id="IPR011711">
    <property type="entry name" value="GntR_C"/>
</dbReference>
<dbReference type="PANTHER" id="PTHR43537">
    <property type="entry name" value="TRANSCRIPTIONAL REGULATOR, GNTR FAMILY"/>
    <property type="match status" value="1"/>
</dbReference>
<evidence type="ECO:0000256" key="2">
    <source>
        <dbReference type="ARBA" id="ARBA00023125"/>
    </source>
</evidence>
<dbReference type="GO" id="GO:0003677">
    <property type="term" value="F:DNA binding"/>
    <property type="evidence" value="ECO:0007669"/>
    <property type="project" value="UniProtKB-KW"/>
</dbReference>
<evidence type="ECO:0000313" key="5">
    <source>
        <dbReference type="EMBL" id="CBG75613.1"/>
    </source>
</evidence>
<protein>
    <recommendedName>
        <fullName evidence="4">GntR C-terminal domain-containing protein</fullName>
    </recommendedName>
</protein>
<keyword evidence="3" id="KW-0804">Transcription</keyword>
<reference evidence="5 6" key="1">
    <citation type="journal article" date="2010" name="Mol. Plant Microbe Interact.">
        <title>Streptomyces scabies 87-22 contains a coronafacic acid-like biosynthetic cluster that contributes to plant-microbe interactions.</title>
        <authorList>
            <person name="Bignell D.R."/>
            <person name="Seipke R.F."/>
            <person name="Huguet-Tapia J.C."/>
            <person name="Chambers A.H."/>
            <person name="Parry R.J."/>
            <person name="Loria R."/>
        </authorList>
    </citation>
    <scope>NUCLEOTIDE SEQUENCE [LARGE SCALE GENOMIC DNA]</scope>
    <source>
        <strain evidence="5 6">87.22</strain>
    </source>
</reference>
<feature type="domain" description="GntR C-terminal" evidence="4">
    <location>
        <begin position="23"/>
        <end position="140"/>
    </location>
</feature>
<keyword evidence="2" id="KW-0238">DNA-binding</keyword>
<dbReference type="PANTHER" id="PTHR43537:SF41">
    <property type="entry name" value="TRANSCRIPTIONAL REGULATORY PROTEIN"/>
    <property type="match status" value="1"/>
</dbReference>
<dbReference type="KEGG" id="scb:SCAB_86721"/>
<evidence type="ECO:0000256" key="1">
    <source>
        <dbReference type="ARBA" id="ARBA00023015"/>
    </source>
</evidence>
<keyword evidence="6" id="KW-1185">Reference proteome</keyword>
<dbReference type="SUPFAM" id="SSF48008">
    <property type="entry name" value="GntR ligand-binding domain-like"/>
    <property type="match status" value="1"/>
</dbReference>
<evidence type="ECO:0000259" key="4">
    <source>
        <dbReference type="Pfam" id="PF07729"/>
    </source>
</evidence>
<dbReference type="HOGENOM" id="CLU_1562050_0_0_11"/>